<keyword evidence="9" id="KW-1133">Transmembrane helix</keyword>
<keyword evidence="9" id="KW-0472">Membrane</keyword>
<dbReference type="InterPro" id="IPR054585">
    <property type="entry name" value="NDH2-like_C"/>
</dbReference>
<feature type="domain" description="FAD/NAD(P)-binding" evidence="10">
    <location>
        <begin position="8"/>
        <end position="325"/>
    </location>
</feature>
<sequence>METKRKREIVIIGGGFGGIKTARMLAKADVNITLIDKTNHHLFQPLLYQVATAALSPGDIAVPIRGIFSKQKNVRVLLGEVTEVLETQKVVRLKDDRLIPFDTLVVACGAKYNYFGNHAWEKHAPGLKTISDALNIRERILISLEKADQTESPEQRQKYLNFVVIGGGPTGVEMAGAIAEIAKRNMMRDYNNFSPDETHVYLVEAGPRILNGYDDSLSDKAVEMLQDLGVEVLQGTAVTHIEPERVFLEEGVIESPNIVWAAGVVANEVIGSLDVETDRAGRALVAPDMSLPNHRDIFVIGDAVHMKDKEGNPLPAVAPVAMQQGKYVANLIKNPALYEAAVREPFSYLDKGSMATIGRARAVADIRGLKLSGFLAWAMWSVVHILFLIGFRNRLHVFVEWMWHYFTYKRGVRLITGRDEVTDEPGASDDLMGAYRGKV</sequence>
<evidence type="ECO:0000313" key="13">
    <source>
        <dbReference type="Proteomes" id="UP000254808"/>
    </source>
</evidence>
<feature type="domain" description="External alternative NADH-ubiquinone oxidoreductase-like C-terminal" evidence="11">
    <location>
        <begin position="351"/>
        <end position="406"/>
    </location>
</feature>
<evidence type="ECO:0000256" key="9">
    <source>
        <dbReference type="SAM" id="Phobius"/>
    </source>
</evidence>
<keyword evidence="3" id="KW-0285">Flavoprotein</keyword>
<dbReference type="PANTHER" id="PTHR43706">
    <property type="entry name" value="NADH DEHYDROGENASE"/>
    <property type="match status" value="1"/>
</dbReference>
<evidence type="ECO:0000256" key="5">
    <source>
        <dbReference type="ARBA" id="ARBA00022946"/>
    </source>
</evidence>
<reference evidence="12 13" key="1">
    <citation type="submission" date="2018-03" db="EMBL/GenBank/DDBJ databases">
        <title>Phenotypic and genomic properties of Cyclonatronum proteinivorum gen. nov., sp. nov., a haloalkaliphilic bacteroidete from soda lakes possessing Na+-translocating rhodopsin.</title>
        <authorList>
            <person name="Toshchakov S.V."/>
            <person name="Korzhenkov A."/>
            <person name="Samarov N.I."/>
            <person name="Kublanov I.V."/>
            <person name="Muntyan M.S."/>
            <person name="Sorokin D.Y."/>
        </authorList>
    </citation>
    <scope>NUCLEOTIDE SEQUENCE [LARGE SCALE GENOMIC DNA]</scope>
    <source>
        <strain evidence="12 13">Omega</strain>
    </source>
</reference>
<name>A0A345UFY8_9BACT</name>
<dbReference type="Gene3D" id="3.50.50.100">
    <property type="match status" value="1"/>
</dbReference>
<keyword evidence="13" id="KW-1185">Reference proteome</keyword>
<keyword evidence="4" id="KW-0274">FAD</keyword>
<evidence type="ECO:0000256" key="1">
    <source>
        <dbReference type="ARBA" id="ARBA00005272"/>
    </source>
</evidence>
<dbReference type="EMBL" id="CP027806">
    <property type="protein sequence ID" value="AXI99389.1"/>
    <property type="molecule type" value="Genomic_DNA"/>
</dbReference>
<dbReference type="InterPro" id="IPR023753">
    <property type="entry name" value="FAD/NAD-binding_dom"/>
</dbReference>
<keyword evidence="5" id="KW-0809">Transit peptide</keyword>
<dbReference type="Pfam" id="PF07992">
    <property type="entry name" value="Pyr_redox_2"/>
    <property type="match status" value="1"/>
</dbReference>
<organism evidence="12 13">
    <name type="scientific">Cyclonatronum proteinivorum</name>
    <dbReference type="NCBI Taxonomy" id="1457365"/>
    <lineage>
        <taxon>Bacteria</taxon>
        <taxon>Pseudomonadati</taxon>
        <taxon>Balneolota</taxon>
        <taxon>Balneolia</taxon>
        <taxon>Balneolales</taxon>
        <taxon>Cyclonatronaceae</taxon>
        <taxon>Cyclonatronum</taxon>
    </lineage>
</organism>
<dbReference type="PRINTS" id="PR00411">
    <property type="entry name" value="PNDRDTASEI"/>
</dbReference>
<proteinExistence type="inferred from homology"/>
<dbReference type="InterPro" id="IPR036188">
    <property type="entry name" value="FAD/NAD-bd_sf"/>
</dbReference>
<gene>
    <name evidence="12" type="ORF">CYPRO_0102</name>
</gene>
<keyword evidence="7" id="KW-0520">NAD</keyword>
<evidence type="ECO:0000256" key="8">
    <source>
        <dbReference type="ARBA" id="ARBA00047599"/>
    </source>
</evidence>
<dbReference type="GO" id="GO:0050136">
    <property type="term" value="F:NADH dehydrogenase (quinone) (non-electrogenic) activity"/>
    <property type="evidence" value="ECO:0007669"/>
    <property type="project" value="UniProtKB-EC"/>
</dbReference>
<evidence type="ECO:0000259" key="11">
    <source>
        <dbReference type="Pfam" id="PF22366"/>
    </source>
</evidence>
<dbReference type="InterPro" id="IPR045024">
    <property type="entry name" value="NDH-2"/>
</dbReference>
<dbReference type="RefSeq" id="WP_114982632.1">
    <property type="nucleotide sequence ID" value="NZ_CP027806.1"/>
</dbReference>
<dbReference type="PANTHER" id="PTHR43706:SF47">
    <property type="entry name" value="EXTERNAL NADH-UBIQUINONE OXIDOREDUCTASE 1, MITOCHONDRIAL-RELATED"/>
    <property type="match status" value="1"/>
</dbReference>
<comment type="similarity">
    <text evidence="1">Belongs to the NADH dehydrogenase family.</text>
</comment>
<dbReference type="Proteomes" id="UP000254808">
    <property type="component" value="Chromosome"/>
</dbReference>
<evidence type="ECO:0000256" key="2">
    <source>
        <dbReference type="ARBA" id="ARBA00012637"/>
    </source>
</evidence>
<protein>
    <recommendedName>
        <fullName evidence="2">NADH:ubiquinone reductase (non-electrogenic)</fullName>
        <ecNumber evidence="2">1.6.5.9</ecNumber>
    </recommendedName>
</protein>
<dbReference type="SUPFAM" id="SSF51905">
    <property type="entry name" value="FAD/NAD(P)-binding domain"/>
    <property type="match status" value="1"/>
</dbReference>
<evidence type="ECO:0000256" key="7">
    <source>
        <dbReference type="ARBA" id="ARBA00023027"/>
    </source>
</evidence>
<feature type="transmembrane region" description="Helical" evidence="9">
    <location>
        <begin position="371"/>
        <end position="391"/>
    </location>
</feature>
<dbReference type="PRINTS" id="PR00368">
    <property type="entry name" value="FADPNR"/>
</dbReference>
<dbReference type="EC" id="1.6.5.9" evidence="2"/>
<keyword evidence="9" id="KW-0812">Transmembrane</keyword>
<evidence type="ECO:0000256" key="6">
    <source>
        <dbReference type="ARBA" id="ARBA00023002"/>
    </source>
</evidence>
<comment type="catalytic activity">
    <reaction evidence="8">
        <text>a quinone + NADH + H(+) = a quinol + NAD(+)</text>
        <dbReference type="Rhea" id="RHEA:46160"/>
        <dbReference type="ChEBI" id="CHEBI:15378"/>
        <dbReference type="ChEBI" id="CHEBI:24646"/>
        <dbReference type="ChEBI" id="CHEBI:57540"/>
        <dbReference type="ChEBI" id="CHEBI:57945"/>
        <dbReference type="ChEBI" id="CHEBI:132124"/>
        <dbReference type="EC" id="1.6.5.9"/>
    </reaction>
</comment>
<dbReference type="KEGG" id="cprv:CYPRO_0102"/>
<evidence type="ECO:0000313" key="12">
    <source>
        <dbReference type="EMBL" id="AXI99389.1"/>
    </source>
</evidence>
<evidence type="ECO:0000259" key="10">
    <source>
        <dbReference type="Pfam" id="PF07992"/>
    </source>
</evidence>
<accession>A0A345UFY8</accession>
<dbReference type="Pfam" id="PF22366">
    <property type="entry name" value="NDH2_C"/>
    <property type="match status" value="1"/>
</dbReference>
<evidence type="ECO:0000256" key="3">
    <source>
        <dbReference type="ARBA" id="ARBA00022630"/>
    </source>
</evidence>
<evidence type="ECO:0000256" key="4">
    <source>
        <dbReference type="ARBA" id="ARBA00022827"/>
    </source>
</evidence>
<dbReference type="AlphaFoldDB" id="A0A345UFY8"/>
<dbReference type="OrthoDB" id="9805710at2"/>
<keyword evidence="6" id="KW-0560">Oxidoreductase</keyword>